<evidence type="ECO:0000313" key="4">
    <source>
        <dbReference type="Proteomes" id="UP000634136"/>
    </source>
</evidence>
<accession>A0A834WL12</accession>
<reference evidence="3" key="1">
    <citation type="submission" date="2020-09" db="EMBL/GenBank/DDBJ databases">
        <title>Genome-Enabled Discovery of Anthraquinone Biosynthesis in Senna tora.</title>
        <authorList>
            <person name="Kang S.-H."/>
            <person name="Pandey R.P."/>
            <person name="Lee C.-M."/>
            <person name="Sim J.-S."/>
            <person name="Jeong J.-T."/>
            <person name="Choi B.-S."/>
            <person name="Jung M."/>
            <person name="Ginzburg D."/>
            <person name="Zhao K."/>
            <person name="Won S.Y."/>
            <person name="Oh T.-J."/>
            <person name="Yu Y."/>
            <person name="Kim N.-H."/>
            <person name="Lee O.R."/>
            <person name="Lee T.-H."/>
            <person name="Bashyal P."/>
            <person name="Kim T.-S."/>
            <person name="Lee W.-H."/>
            <person name="Kawkins C."/>
            <person name="Kim C.-K."/>
            <person name="Kim J.S."/>
            <person name="Ahn B.O."/>
            <person name="Rhee S.Y."/>
            <person name="Sohng J.K."/>
        </authorList>
    </citation>
    <scope>NUCLEOTIDE SEQUENCE</scope>
    <source>
        <tissue evidence="3">Leaf</tissue>
    </source>
</reference>
<feature type="coiled-coil region" evidence="1">
    <location>
        <begin position="248"/>
        <end position="318"/>
    </location>
</feature>
<name>A0A834WL12_9FABA</name>
<dbReference type="OrthoDB" id="691984at2759"/>
<gene>
    <name evidence="3" type="ORF">G2W53_021350</name>
</gene>
<organism evidence="3 4">
    <name type="scientific">Senna tora</name>
    <dbReference type="NCBI Taxonomy" id="362788"/>
    <lineage>
        <taxon>Eukaryota</taxon>
        <taxon>Viridiplantae</taxon>
        <taxon>Streptophyta</taxon>
        <taxon>Embryophyta</taxon>
        <taxon>Tracheophyta</taxon>
        <taxon>Spermatophyta</taxon>
        <taxon>Magnoliopsida</taxon>
        <taxon>eudicotyledons</taxon>
        <taxon>Gunneridae</taxon>
        <taxon>Pentapetalae</taxon>
        <taxon>rosids</taxon>
        <taxon>fabids</taxon>
        <taxon>Fabales</taxon>
        <taxon>Fabaceae</taxon>
        <taxon>Caesalpinioideae</taxon>
        <taxon>Cassia clade</taxon>
        <taxon>Senna</taxon>
    </lineage>
</organism>
<feature type="coiled-coil region" evidence="1">
    <location>
        <begin position="344"/>
        <end position="421"/>
    </location>
</feature>
<evidence type="ECO:0000313" key="3">
    <source>
        <dbReference type="EMBL" id="KAF7823206.1"/>
    </source>
</evidence>
<evidence type="ECO:0000256" key="2">
    <source>
        <dbReference type="SAM" id="MobiDB-lite"/>
    </source>
</evidence>
<dbReference type="PANTHER" id="PTHR31071:SF16">
    <property type="entry name" value="MYB-LIKE PROTEIN Z ISOFORM X1"/>
    <property type="match status" value="1"/>
</dbReference>
<evidence type="ECO:0000256" key="1">
    <source>
        <dbReference type="SAM" id="Coils"/>
    </source>
</evidence>
<dbReference type="EMBL" id="JAAIUW010000007">
    <property type="protein sequence ID" value="KAF7823206.1"/>
    <property type="molecule type" value="Genomic_DNA"/>
</dbReference>
<protein>
    <submittedName>
        <fullName evidence="3">Coiled-coil domain-containing protein 151</fullName>
    </submittedName>
</protein>
<proteinExistence type="predicted"/>
<dbReference type="PANTHER" id="PTHR31071">
    <property type="entry name" value="GB|AAF24581.1"/>
    <property type="match status" value="1"/>
</dbReference>
<dbReference type="AlphaFoldDB" id="A0A834WL12"/>
<dbReference type="Proteomes" id="UP000634136">
    <property type="component" value="Unassembled WGS sequence"/>
</dbReference>
<keyword evidence="1" id="KW-0175">Coiled coil</keyword>
<feature type="region of interest" description="Disordered" evidence="2">
    <location>
        <begin position="90"/>
        <end position="128"/>
    </location>
</feature>
<dbReference type="InterPro" id="IPR043424">
    <property type="entry name" value="BLT-like"/>
</dbReference>
<comment type="caution">
    <text evidence="3">The sequence shown here is derived from an EMBL/GenBank/DDBJ whole genome shotgun (WGS) entry which is preliminary data.</text>
</comment>
<sequence>MYLEKSIINDKIRKRGCSSSSSSSLVRRYRFKRAILVPMWNTRTRSPSMATTKPLPSSVISAKDKDFSVSARKLAATLWEINDLPPSRPNNDLDGADTIIRSKKKKKKEMRSIKQKAKSPNMSDPSYSPIFERMKGFEEEEEDSKRRASHKLQLVDYYLGGFDALSSSNFKEVGGSEGRNCGYGKHRVGVKNHLKEARSGLSTSKKLLKALNQICLHEHQHSSSMMMPLISALRSEVDEVCIQMDQVIQEQKEEVENLMKHFAEEKAAWRRKEREKVRDAISNIAEELEVERKLRRQTERLNKKIAKEMADVKAANSKISKELETEKRAKEILEQICDELAKGIGEDRAKVEELKRESAKVRDEVEKEREMLQFADVLREERVQMKLLEAKYQFEEKNAVLEKLRKELEAYMKHKDDDEDENGDVSLKKIKDLEAYLNKKSNWGFEYDQEKENDVIVGDDVEADTDSDLHSIELKLDSDSRSFKWSYACENDDDDDAGGDESKRVSIESIGRKSLSEKIQWGSICFNKGTNIQQNSHHFDQEEESTGLLLQAQIQDNRNEETENYRPIMNFQRCDQAMHLQESDVETAGRKSKC</sequence>
<keyword evidence="4" id="KW-1185">Reference proteome</keyword>
<feature type="compositionally biased region" description="Basic residues" evidence="2">
    <location>
        <begin position="101"/>
        <end position="117"/>
    </location>
</feature>